<evidence type="ECO:0000259" key="3">
    <source>
        <dbReference type="Pfam" id="PF12102"/>
    </source>
</evidence>
<dbReference type="Pfam" id="PF12102">
    <property type="entry name" value="MrcB_N"/>
    <property type="match status" value="1"/>
</dbReference>
<evidence type="ECO:0000259" key="2">
    <source>
        <dbReference type="Pfam" id="PF07728"/>
    </source>
</evidence>
<dbReference type="EMBL" id="JAMSCK010000002">
    <property type="protein sequence ID" value="MCM8568908.1"/>
    <property type="molecule type" value="Genomic_DNA"/>
</dbReference>
<dbReference type="InterPro" id="IPR058807">
    <property type="entry name" value="ScoMcrA_N"/>
</dbReference>
<dbReference type="InterPro" id="IPR002740">
    <property type="entry name" value="EVE_domain"/>
</dbReference>
<evidence type="ECO:0000313" key="6">
    <source>
        <dbReference type="Proteomes" id="UP001155077"/>
    </source>
</evidence>
<dbReference type="InterPro" id="IPR021961">
    <property type="entry name" value="McrB_DNA-bd"/>
</dbReference>
<protein>
    <submittedName>
        <fullName evidence="5">EVE domain-containing protein</fullName>
    </submittedName>
</protein>
<keyword evidence="6" id="KW-1185">Reference proteome</keyword>
<dbReference type="Pfam" id="PF07728">
    <property type="entry name" value="AAA_5"/>
    <property type="match status" value="1"/>
</dbReference>
<dbReference type="Pfam" id="PF26345">
    <property type="entry name" value="ScoMcrA_N"/>
    <property type="match status" value="1"/>
</dbReference>
<accession>A0ABT0YZK8</accession>
<dbReference type="Pfam" id="PF01878">
    <property type="entry name" value="EVE"/>
    <property type="match status" value="1"/>
</dbReference>
<dbReference type="Proteomes" id="UP001155077">
    <property type="component" value="Unassembled WGS sequence"/>
</dbReference>
<dbReference type="InterPro" id="IPR027417">
    <property type="entry name" value="P-loop_NTPase"/>
</dbReference>
<feature type="domain" description="Type IV methyl-directed restriction enzyme EcoKMcrB subunit DNA-binding" evidence="3">
    <location>
        <begin position="88"/>
        <end position="195"/>
    </location>
</feature>
<dbReference type="SUPFAM" id="SSF52540">
    <property type="entry name" value="P-loop containing nucleoside triphosphate hydrolases"/>
    <property type="match status" value="1"/>
</dbReference>
<evidence type="ECO:0000313" key="5">
    <source>
        <dbReference type="EMBL" id="MCM8568908.1"/>
    </source>
</evidence>
<evidence type="ECO:0000259" key="1">
    <source>
        <dbReference type="Pfam" id="PF01878"/>
    </source>
</evidence>
<name>A0ABT0YZK8_9FLAO</name>
<evidence type="ECO:0000259" key="4">
    <source>
        <dbReference type="Pfam" id="PF26345"/>
    </source>
</evidence>
<feature type="domain" description="EVE" evidence="1">
    <location>
        <begin position="250"/>
        <end position="373"/>
    </location>
</feature>
<comment type="caution">
    <text evidence="5">The sequence shown here is derived from an EMBL/GenBank/DDBJ whole genome shotgun (WGS) entry which is preliminary data.</text>
</comment>
<organism evidence="5 6">
    <name type="scientific">Gramella jeungdoensis</name>
    <dbReference type="NCBI Taxonomy" id="708091"/>
    <lineage>
        <taxon>Bacteria</taxon>
        <taxon>Pseudomonadati</taxon>
        <taxon>Bacteroidota</taxon>
        <taxon>Flavobacteriia</taxon>
        <taxon>Flavobacteriales</taxon>
        <taxon>Flavobacteriaceae</taxon>
        <taxon>Christiangramia</taxon>
    </lineage>
</organism>
<dbReference type="SUPFAM" id="SSF88697">
    <property type="entry name" value="PUA domain-like"/>
    <property type="match status" value="1"/>
</dbReference>
<dbReference type="InterPro" id="IPR015947">
    <property type="entry name" value="PUA-like_sf"/>
</dbReference>
<dbReference type="Gene3D" id="3.30.920.90">
    <property type="match status" value="1"/>
</dbReference>
<dbReference type="RefSeq" id="WP_252111420.1">
    <property type="nucleotide sequence ID" value="NZ_JAMSCK010000002.1"/>
</dbReference>
<dbReference type="InterPro" id="IPR052934">
    <property type="entry name" value="Methyl-DNA_Rec/Restrict_Enz"/>
</dbReference>
<feature type="domain" description="ATPase dynein-related AAA" evidence="2">
    <location>
        <begin position="700"/>
        <end position="831"/>
    </location>
</feature>
<proteinExistence type="predicted"/>
<dbReference type="InterPro" id="IPR011704">
    <property type="entry name" value="ATPase_dyneun-rel_AAA"/>
</dbReference>
<sequence>MIPTNISKENILEAFSFIDEEGIKNGAQSSTYDVIFNDKRYPPKLVISLANKFANGYELDRSSFKGGEKTKAFEILRNHGFLIERKPFIKDLVYQFLEQAKTDSLTTSQYPNSYRGLKIKVSFGVGNQAKIPWIAFLKPPNKVMDGIYPGVLYYKEENLLILTYGRSETNSSSFRWGVEDAETINEYFQKNLNKKPRRYGESLMKSAFDLDHSLDIEKFESDLDELIDTYKNLSFENLVNEPEEKYNSTNYWIFQCNPAIFDLESALKADAVHSWKVAAHKDKIQPGDKAIIWVTGSDAKCLALGEIRSEPSLMYENNEERKYYYRDDKPSQETRVRIVITDNFLENPIYWSDIKLLPEFKDFKAGNQGTNFSADKEEFDALKEFGNAGQVGIYEQIKRKLDSIKVEKYLKILKEFKYKNQLDQNDERISFNVRPERNRLVFIIGNRYSFLIHKENGETQFEFISNKKLNDNSGSFYNYHGEERMFFNKVKDINGFENDILLGLQTELDKNRKTPYRKFLNQDFMKDVFETKSHSLNERKDVALPLNSILYGPPGTGKTFKLQNEYFDDFTVRESSLTRTQYLENLVSELTWWQVIAIVLLDIKKSKVNDIHSHELLIIKEKLSNSKRVRPIIWGNLQHFTDPECEYVNVAERSPNPIFFKDKESFWEVKEDLLEQFYPEAFSILEEVKNYHPNPDKLIKNYEFVTFHQSFSYEDFIEGIKPKLEDQENEVSYEIQDGIFKKLCLKADADRGNDYAIFIDEINRGNVSAIFGELITLIEKDKRLGEENELRAKLPYSKNELGVPPNLYIFGTMNTADRSVEALDTALRRRFVFEEVMPIPDLLKNIEFDGFNLSQVLITINERIEALLDRDHAIGHSYFIKINSGDTEALKLAFENKIIPLLQEYFYHDYEKIALILGEGFIEQDDARVKFARFNNVEEPELTSSFKLKPVEDIEAAINALLNNVDEEN</sequence>
<reference evidence="5" key="1">
    <citation type="submission" date="2022-06" db="EMBL/GenBank/DDBJ databases">
        <title>Gramella sediminis sp. nov., isolated from deep-sea sediment of the Indian Ocean.</title>
        <authorList>
            <person name="Yang L."/>
        </authorList>
    </citation>
    <scope>NUCLEOTIDE SEQUENCE</scope>
    <source>
        <strain evidence="5">HMD3159</strain>
    </source>
</reference>
<dbReference type="PANTHER" id="PTHR37291:SF1">
    <property type="entry name" value="TYPE IV METHYL-DIRECTED RESTRICTION ENZYME ECOKMCRB SUBUNIT"/>
    <property type="match status" value="1"/>
</dbReference>
<dbReference type="Gene3D" id="3.40.50.300">
    <property type="entry name" value="P-loop containing nucleotide triphosphate hydrolases"/>
    <property type="match status" value="1"/>
</dbReference>
<dbReference type="PANTHER" id="PTHR37291">
    <property type="entry name" value="5-METHYLCYTOSINE-SPECIFIC RESTRICTION ENZYME B"/>
    <property type="match status" value="1"/>
</dbReference>
<gene>
    <name evidence="5" type="ORF">NE848_05935</name>
</gene>
<feature type="domain" description="ScoMcrA-like N-terminal head" evidence="4">
    <location>
        <begin position="27"/>
        <end position="84"/>
    </location>
</feature>